<reference evidence="2" key="1">
    <citation type="journal article" date="1999" name="Proc. Natl. Acad. Sci. U.S.A.">
        <title>The complete chloroplast DNA sequence of the green alga Nephroselmis olivacea: insights into the architecture of ancestral chloroplast genomes.</title>
        <authorList>
            <person name="Turmel M."/>
            <person name="Otis C."/>
            <person name="Lemieux C."/>
        </authorList>
    </citation>
    <scope>NUCLEOTIDE SEQUENCE [LARGE SCALE GENOMIC DNA]</scope>
    <source>
        <strain>NIES-484</strain>
    </source>
</reference>
<protein>
    <submittedName>
        <fullName evidence="2">Uncharacterized protein</fullName>
    </submittedName>
</protein>
<keyword evidence="2" id="KW-0934">Plastid</keyword>
<keyword evidence="2" id="KW-0150">Chloroplast</keyword>
<name>Q9TKV1_NEPOL</name>
<dbReference type="GeneID" id="1496891"/>
<dbReference type="EMBL" id="AF137379">
    <property type="protein sequence ID" value="AAD54896.1"/>
    <property type="molecule type" value="Genomic_DNA"/>
</dbReference>
<evidence type="ECO:0000256" key="1">
    <source>
        <dbReference type="SAM" id="Phobius"/>
    </source>
</evidence>
<keyword evidence="1" id="KW-0812">Transmembrane</keyword>
<evidence type="ECO:0000313" key="2">
    <source>
        <dbReference type="EMBL" id="AAD54896.1"/>
    </source>
</evidence>
<geneLocation type="chloroplast" evidence="2"/>
<sequence>MVMDTRLSQLLGKIQTRLRQRWQAVNSLFPIAPFCMLSGFYAGNGFATTVKYIHWASWWEGITIFCLVLLLELLQRFLARPRTRILWIIHYGATCWSVNQEEQCPKHNPKR</sequence>
<accession>Q9TKV1</accession>
<dbReference type="RefSeq" id="NP_050925.1">
    <property type="nucleotide sequence ID" value="NC_000927.1"/>
</dbReference>
<dbReference type="AlphaFoldDB" id="Q9TKV1"/>
<feature type="transmembrane region" description="Helical" evidence="1">
    <location>
        <begin position="21"/>
        <end position="43"/>
    </location>
</feature>
<proteinExistence type="predicted"/>
<keyword evidence="1" id="KW-0472">Membrane</keyword>
<organism evidence="2">
    <name type="scientific">Nephroselmis olivacea</name>
    <name type="common">Green alga</name>
    <dbReference type="NCBI Taxonomy" id="31312"/>
    <lineage>
        <taxon>Eukaryota</taxon>
        <taxon>Viridiplantae</taxon>
        <taxon>Chlorophyta</taxon>
        <taxon>Nephroselmidophyceae</taxon>
        <taxon>Nephroselmidales</taxon>
        <taxon>Nephroselmidaceae</taxon>
        <taxon>Nephroselmis</taxon>
    </lineage>
</organism>
<feature type="transmembrane region" description="Helical" evidence="1">
    <location>
        <begin position="55"/>
        <end position="74"/>
    </location>
</feature>
<keyword evidence="1" id="KW-1133">Transmembrane helix</keyword>